<evidence type="ECO:0000256" key="3">
    <source>
        <dbReference type="ARBA" id="ARBA00023274"/>
    </source>
</evidence>
<dbReference type="HAMAP" id="MF_01320_B">
    <property type="entry name" value="Ribosomal_uL2_B"/>
    <property type="match status" value="1"/>
</dbReference>
<evidence type="ECO:0000259" key="8">
    <source>
        <dbReference type="SMART" id="SM01383"/>
    </source>
</evidence>
<dbReference type="FunFam" id="4.10.950.10:FF:000001">
    <property type="entry name" value="50S ribosomal protein L2"/>
    <property type="match status" value="1"/>
</dbReference>
<evidence type="ECO:0000256" key="6">
    <source>
        <dbReference type="SAM" id="MobiDB-lite"/>
    </source>
</evidence>
<evidence type="ECO:0000259" key="7">
    <source>
        <dbReference type="SMART" id="SM01382"/>
    </source>
</evidence>
<dbReference type="FunFam" id="2.30.30.30:FF:000001">
    <property type="entry name" value="50S ribosomal protein L2"/>
    <property type="match status" value="1"/>
</dbReference>
<comment type="caution">
    <text evidence="9">The sequence shown here is derived from an EMBL/GenBank/DDBJ whole genome shotgun (WGS) entry which is preliminary data.</text>
</comment>
<dbReference type="GO" id="GO:0003735">
    <property type="term" value="F:structural constituent of ribosome"/>
    <property type="evidence" value="ECO:0007669"/>
    <property type="project" value="InterPro"/>
</dbReference>
<keyword evidence="3 5" id="KW-0687">Ribonucleoprotein</keyword>
<feature type="region of interest" description="Disordered" evidence="6">
    <location>
        <begin position="206"/>
        <end position="280"/>
    </location>
</feature>
<dbReference type="NCBIfam" id="TIGR01171">
    <property type="entry name" value="rplB_bact"/>
    <property type="match status" value="1"/>
</dbReference>
<dbReference type="SUPFAM" id="SSF50249">
    <property type="entry name" value="Nucleic acid-binding proteins"/>
    <property type="match status" value="1"/>
</dbReference>
<evidence type="ECO:0000256" key="4">
    <source>
        <dbReference type="ARBA" id="ARBA00035242"/>
    </source>
</evidence>
<reference evidence="9" key="1">
    <citation type="journal article" date="2020" name="mSystems">
        <title>Genome- and Community-Level Interaction Insights into Carbon Utilization and Element Cycling Functions of Hydrothermarchaeota in Hydrothermal Sediment.</title>
        <authorList>
            <person name="Zhou Z."/>
            <person name="Liu Y."/>
            <person name="Xu W."/>
            <person name="Pan J."/>
            <person name="Luo Z.H."/>
            <person name="Li M."/>
        </authorList>
    </citation>
    <scope>NUCLEOTIDE SEQUENCE [LARGE SCALE GENOMIC DNA]</scope>
    <source>
        <strain evidence="9">SpSt-697</strain>
    </source>
</reference>
<dbReference type="Pfam" id="PF03947">
    <property type="entry name" value="Ribosomal_L2_C"/>
    <property type="match status" value="1"/>
</dbReference>
<evidence type="ECO:0000256" key="1">
    <source>
        <dbReference type="ARBA" id="ARBA00005636"/>
    </source>
</evidence>
<keyword evidence="5" id="KW-0699">rRNA-binding</keyword>
<dbReference type="GO" id="GO:0015934">
    <property type="term" value="C:large ribosomal subunit"/>
    <property type="evidence" value="ECO:0007669"/>
    <property type="project" value="InterPro"/>
</dbReference>
<evidence type="ECO:0000256" key="2">
    <source>
        <dbReference type="ARBA" id="ARBA00022980"/>
    </source>
</evidence>
<comment type="subunit">
    <text evidence="5">Part of the 50S ribosomal subunit. Forms a bridge to the 30S subunit in the 70S ribosome.</text>
</comment>
<dbReference type="Gene3D" id="2.40.50.140">
    <property type="entry name" value="Nucleic acid-binding proteins"/>
    <property type="match status" value="1"/>
</dbReference>
<comment type="function">
    <text evidence="5">One of the primary rRNA binding proteins. Required for association of the 30S and 50S subunits to form the 70S ribosome, for tRNA binding and peptide bond formation. It has been suggested to have peptidyltransferase activity; this is somewhat controversial. Makes several contacts with the 16S rRNA in the 70S ribosome.</text>
</comment>
<dbReference type="EMBL" id="DTDR01000121">
    <property type="protein sequence ID" value="HGK63910.1"/>
    <property type="molecule type" value="Genomic_DNA"/>
</dbReference>
<comment type="similarity">
    <text evidence="1 5">Belongs to the universal ribosomal protein uL2 family.</text>
</comment>
<evidence type="ECO:0000256" key="5">
    <source>
        <dbReference type="HAMAP-Rule" id="MF_01320"/>
    </source>
</evidence>
<keyword evidence="5" id="KW-0694">RNA-binding</keyword>
<dbReference type="InterPro" id="IPR022666">
    <property type="entry name" value="Ribosomal_uL2_RNA-bd_dom"/>
</dbReference>
<sequence length="280" mass="31786">MSVRTYIKKYKPITSARRFYSVVKLEGVPKREPYKPLLVIKKSKAGRNNLGRITAKYRGGGEKKYYRIIDFKRDKYDIPAKVVSIEYDPNRTAWIALVCYQDGEYRYIIAPDGLQIGDIIISTRDKEIPIKIGNAMPLRLIPVGVEIHNLQLYPNYPSYIARAAGTACQILAKEEKYAIVKLPSGEIRKFHLDCMATIGRVSKPEHKDVTIGKAGRKRHMGRRPRTRAVAMNPVDHPMGGGEGRSHGGRHPCSEKGLLAKGKKTRKKRKSSDKFIIQKRK</sequence>
<accession>A0A7V3ZVX2</accession>
<keyword evidence="2 5" id="KW-0689">Ribosomal protein</keyword>
<feature type="domain" description="Large ribosomal subunit protein uL2 RNA-binding" evidence="8">
    <location>
        <begin position="46"/>
        <end position="122"/>
    </location>
</feature>
<dbReference type="Gene3D" id="2.30.30.30">
    <property type="match status" value="1"/>
</dbReference>
<dbReference type="InterPro" id="IPR008991">
    <property type="entry name" value="Translation_prot_SH3-like_sf"/>
</dbReference>
<dbReference type="PANTHER" id="PTHR13691">
    <property type="entry name" value="RIBOSOMAL PROTEIN L2"/>
    <property type="match status" value="1"/>
</dbReference>
<dbReference type="PIRSF" id="PIRSF002158">
    <property type="entry name" value="Ribosomal_L2"/>
    <property type="match status" value="1"/>
</dbReference>
<dbReference type="GO" id="GO:0016740">
    <property type="term" value="F:transferase activity"/>
    <property type="evidence" value="ECO:0007669"/>
    <property type="project" value="InterPro"/>
</dbReference>
<dbReference type="InterPro" id="IPR002171">
    <property type="entry name" value="Ribosomal_uL2"/>
</dbReference>
<dbReference type="PANTHER" id="PTHR13691:SF5">
    <property type="entry name" value="LARGE RIBOSOMAL SUBUNIT PROTEIN UL2M"/>
    <property type="match status" value="1"/>
</dbReference>
<dbReference type="SMART" id="SM01383">
    <property type="entry name" value="Ribosomal_L2"/>
    <property type="match status" value="1"/>
</dbReference>
<feature type="compositionally biased region" description="Basic residues" evidence="6">
    <location>
        <begin position="260"/>
        <end position="280"/>
    </location>
</feature>
<dbReference type="GO" id="GO:0002181">
    <property type="term" value="P:cytoplasmic translation"/>
    <property type="evidence" value="ECO:0007669"/>
    <property type="project" value="TreeGrafter"/>
</dbReference>
<dbReference type="AlphaFoldDB" id="A0A7V3ZVX2"/>
<evidence type="ECO:0000313" key="9">
    <source>
        <dbReference type="EMBL" id="HGK63910.1"/>
    </source>
</evidence>
<dbReference type="InterPro" id="IPR012340">
    <property type="entry name" value="NA-bd_OB-fold"/>
</dbReference>
<dbReference type="SMART" id="SM01382">
    <property type="entry name" value="Ribosomal_L2_C"/>
    <property type="match status" value="1"/>
</dbReference>
<dbReference type="Pfam" id="PF00181">
    <property type="entry name" value="Ribosomal_L2_N"/>
    <property type="match status" value="1"/>
</dbReference>
<feature type="compositionally biased region" description="Basic residues" evidence="6">
    <location>
        <begin position="214"/>
        <end position="226"/>
    </location>
</feature>
<dbReference type="InterPro" id="IPR014726">
    <property type="entry name" value="Ribosomal_uL2_dom3"/>
</dbReference>
<organism evidence="9">
    <name type="scientific">candidate division WOR-3 bacterium</name>
    <dbReference type="NCBI Taxonomy" id="2052148"/>
    <lineage>
        <taxon>Bacteria</taxon>
        <taxon>Bacteria division WOR-3</taxon>
    </lineage>
</organism>
<gene>
    <name evidence="5" type="primary">rplB</name>
    <name evidence="9" type="ORF">ENU74_04905</name>
</gene>
<name>A0A7V3ZVX2_UNCW3</name>
<dbReference type="InterPro" id="IPR022669">
    <property type="entry name" value="Ribosomal_uL2_C"/>
</dbReference>
<dbReference type="FunFam" id="2.40.50.140:FF:000003">
    <property type="entry name" value="50S ribosomal protein L2"/>
    <property type="match status" value="1"/>
</dbReference>
<proteinExistence type="inferred from homology"/>
<protein>
    <recommendedName>
        <fullName evidence="4 5">Large ribosomal subunit protein uL2</fullName>
    </recommendedName>
</protein>
<dbReference type="Gene3D" id="4.10.950.10">
    <property type="entry name" value="Ribosomal protein L2, domain 3"/>
    <property type="match status" value="1"/>
</dbReference>
<dbReference type="SUPFAM" id="SSF50104">
    <property type="entry name" value="Translation proteins SH3-like domain"/>
    <property type="match status" value="1"/>
</dbReference>
<dbReference type="InterPro" id="IPR005880">
    <property type="entry name" value="Ribosomal_uL2_bac/org-type"/>
</dbReference>
<feature type="domain" description="Large ribosomal subunit protein uL2 C-terminal" evidence="7">
    <location>
        <begin position="130"/>
        <end position="258"/>
    </location>
</feature>
<dbReference type="InterPro" id="IPR014722">
    <property type="entry name" value="Rib_uL2_dom2"/>
</dbReference>
<dbReference type="GO" id="GO:0019843">
    <property type="term" value="F:rRNA binding"/>
    <property type="evidence" value="ECO:0007669"/>
    <property type="project" value="UniProtKB-UniRule"/>
</dbReference>